<evidence type="ECO:0000313" key="13">
    <source>
        <dbReference type="Proteomes" id="UP000794436"/>
    </source>
</evidence>
<evidence type="ECO:0000256" key="5">
    <source>
        <dbReference type="ARBA" id="ARBA00023069"/>
    </source>
</evidence>
<evidence type="ECO:0000256" key="3">
    <source>
        <dbReference type="ARBA" id="ARBA00022737"/>
    </source>
</evidence>
<evidence type="ECO:0000259" key="11">
    <source>
        <dbReference type="Pfam" id="PF24762"/>
    </source>
</evidence>
<dbReference type="Gene3D" id="1.25.40.470">
    <property type="match status" value="1"/>
</dbReference>
<sequence length="1378" mass="153051">MKKLFKLASKFHGQGAVVFAWQPNGSFLATAGKNGLVHIFDRQGEQYDEIGLDMALPVVGLEWDPEGSTLAILQQGSSVVPLWDLSARSTQNLDINLKDPTFIRWSATGSLLAIGTQKGNLVLYSKATRKIVPVLGKHSKRITCGAWNTADQLVLGSEDRMMTVSNAKGDTIEQRELTLVPTDIKFGRKRGDSVKAAEQLIAISISRSIILFNLQDPANPVELTFQAHYGSIVFFQWYGDGLIMIAFSEGYVIVISTKAEEMGEEVFSGRFFTERIYAACYSAALNRAAISGDNGIKVFDLGSQTEITSDAVKLNDAEENEANMMGYTSDGQILTVATQGGIVQNFLARMPKIYDNYNNYVAYLSSLRELSVVDVLCRDSPIHISVSIEPSFVTLGPRHVAVGMNNRVWYYRCDGSSADALVNEQQYLGRVTSVKLNRDYACVLCDGKANLHLIEPGAGGHADLQEEQGKVFSSSTGGRDERNNEISSVALTKDFFIYATSNGTGAIHFFYLAEWKFLDGCSYRHDDGVGVVQLAPNRDGTRVVFLDSRRRGYILHAPTREALYIPSIPSTTSSIIWDTSDSNVFIALQPSEFSLFQYTDITVNGPEVTQLGFMEIHNNGDFVIAPQPTALSPDLSPILICDGLVTCQHASGKLTSVTSCTHDQLQKNSRSPPTAETEKSMFRQNLSLLRMEAAWKLASSIDSRDYWLALAGRAMHTLNIGIAKRVYRQLGDAGMVLGLDRIENIEEKNLLAGHVSMLFGEYSEARRLFLNSSEPMAALQMQRHLLQWDQALKLADSLAVELVPELSVAYATQLEFRGEFEGALKMYEHATNVSDELGNPVVCKDKLRQQSLAGIARCTFRLGDLRRGIRLVTDIGDVATYRECAAILEAMKQTGDAAALYEKGEMFEKAAQIYIQMKNLTKAAPLMSKVKTPKIHAQYGRAKEAAGEFSAASEAYAAAGDMDNVVRIQLENLHNPETAFTIVRETKSSEGALVVAKFCRETGNYRCAIEFLLMANKEEEAFNLAMSQGEVDAFTQQLGENISIERAAKVAQHYEQTQAPARAAEFYQICGNYHKALRLFLQCGDSELGKAIDVVGKARNDMLTHTLIDHLMGETDGIPKDPNHIFRLYMALGNYTQAAKTAIIISRQEQELGNYKVAHDVLVEIHRQLESHKIHVSQELRHSLMLLHSYILVKKLVKRGDHITAARMLVRVAKHISKFPTHVSNILISAVIECQRAGLRAYSYDYATTLMKPEYRSNIDKEIKRKIEAIVRRPNKEQAPDPMTPCPYCANELAEADLDCSKCKNWVPYCIVTGYHMVKDDWSKCPKCSFPASFSQFTAHLETDPTCPMCEQPLQPQELTRTPDNEVKLTDPSLDEMP</sequence>
<evidence type="ECO:0000256" key="7">
    <source>
        <dbReference type="SAM" id="MobiDB-lite"/>
    </source>
</evidence>
<evidence type="ECO:0000256" key="1">
    <source>
        <dbReference type="ARBA" id="ARBA00004138"/>
    </source>
</evidence>
<dbReference type="Gene3D" id="2.130.10.10">
    <property type="entry name" value="YVTN repeat-like/Quinoprotein amine dehydrogenase"/>
    <property type="match status" value="2"/>
</dbReference>
<dbReference type="SUPFAM" id="SSF50969">
    <property type="entry name" value="YVTN repeat-like/Quinoprotein amine dehydrogenase"/>
    <property type="match status" value="1"/>
</dbReference>
<dbReference type="Gene3D" id="1.25.40.10">
    <property type="entry name" value="Tetratricopeptide repeat domain"/>
    <property type="match status" value="1"/>
</dbReference>
<dbReference type="InterPro" id="IPR056168">
    <property type="entry name" value="TPR_IF140/IFT172/WDR19"/>
</dbReference>
<dbReference type="SMART" id="SM00320">
    <property type="entry name" value="WD40"/>
    <property type="match status" value="5"/>
</dbReference>
<dbReference type="InterPro" id="IPR011990">
    <property type="entry name" value="TPR-like_helical_dom_sf"/>
</dbReference>
<comment type="subcellular location">
    <subcellularLocation>
        <location evidence="1">Cell projection</location>
        <location evidence="1">Cilium</location>
    </subcellularLocation>
</comment>
<keyword evidence="3" id="KW-0677">Repeat</keyword>
<dbReference type="GO" id="GO:0060271">
    <property type="term" value="P:cilium assembly"/>
    <property type="evidence" value="ECO:0007669"/>
    <property type="project" value="TreeGrafter"/>
</dbReference>
<dbReference type="SUPFAM" id="SSF50978">
    <property type="entry name" value="WD40 repeat-like"/>
    <property type="match status" value="1"/>
</dbReference>
<dbReference type="OrthoDB" id="10250638at2759"/>
<keyword evidence="13" id="KW-1185">Reference proteome</keyword>
<feature type="region of interest" description="Disordered" evidence="7">
    <location>
        <begin position="1352"/>
        <end position="1378"/>
    </location>
</feature>
<gene>
    <name evidence="12" type="ORF">Poli38472_000471</name>
</gene>
<dbReference type="InterPro" id="IPR036322">
    <property type="entry name" value="WD40_repeat_dom_sf"/>
</dbReference>
<proteinExistence type="predicted"/>
<dbReference type="InterPro" id="IPR011044">
    <property type="entry name" value="Quino_amine_DH_bsu"/>
</dbReference>
<evidence type="ECO:0000256" key="6">
    <source>
        <dbReference type="ARBA" id="ARBA00023273"/>
    </source>
</evidence>
<dbReference type="Pfam" id="PF23387">
    <property type="entry name" value="TPR_IFT80_172"/>
    <property type="match status" value="1"/>
</dbReference>
<name>A0A8K1CBP5_PYTOL</name>
<evidence type="ECO:0008006" key="14">
    <source>
        <dbReference type="Google" id="ProtNLM"/>
    </source>
</evidence>
<feature type="domain" description="WDR19 first beta-propeller" evidence="10">
    <location>
        <begin position="17"/>
        <end position="341"/>
    </location>
</feature>
<evidence type="ECO:0000259" key="8">
    <source>
        <dbReference type="Pfam" id="PF15911"/>
    </source>
</evidence>
<accession>A0A8K1CBP5</accession>
<dbReference type="InterPro" id="IPR057855">
    <property type="entry name" value="Beta-prop_WDR19_1st"/>
</dbReference>
<comment type="caution">
    <text evidence="12">The sequence shown here is derived from an EMBL/GenBank/DDBJ whole genome shotgun (WGS) entry which is preliminary data.</text>
</comment>
<evidence type="ECO:0000256" key="4">
    <source>
        <dbReference type="ARBA" id="ARBA00022803"/>
    </source>
</evidence>
<dbReference type="GO" id="GO:0005929">
    <property type="term" value="C:cilium"/>
    <property type="evidence" value="ECO:0007669"/>
    <property type="project" value="UniProtKB-SubCell"/>
</dbReference>
<dbReference type="Pfam" id="PF24762">
    <property type="entry name" value="TPR_IF140-IFT172"/>
    <property type="match status" value="1"/>
</dbReference>
<dbReference type="Pfam" id="PF15911">
    <property type="entry name" value="Beta-prop_WDR19_2nd"/>
    <property type="match status" value="1"/>
</dbReference>
<dbReference type="InterPro" id="IPR056157">
    <property type="entry name" value="TPR_IFT80_172_dom"/>
</dbReference>
<dbReference type="Proteomes" id="UP000794436">
    <property type="component" value="Unassembled WGS sequence"/>
</dbReference>
<dbReference type="InterPro" id="IPR001680">
    <property type="entry name" value="WD40_rpt"/>
</dbReference>
<evidence type="ECO:0000259" key="10">
    <source>
        <dbReference type="Pfam" id="PF23389"/>
    </source>
</evidence>
<keyword evidence="4" id="KW-0802">TPR repeat</keyword>
<feature type="domain" description="IF140/IFT172/WDR19 TPR" evidence="11">
    <location>
        <begin position="879"/>
        <end position="1140"/>
    </location>
</feature>
<organism evidence="12 13">
    <name type="scientific">Pythium oligandrum</name>
    <name type="common">Mycoparasitic fungus</name>
    <dbReference type="NCBI Taxonomy" id="41045"/>
    <lineage>
        <taxon>Eukaryota</taxon>
        <taxon>Sar</taxon>
        <taxon>Stramenopiles</taxon>
        <taxon>Oomycota</taxon>
        <taxon>Peronosporomycetes</taxon>
        <taxon>Pythiales</taxon>
        <taxon>Pythiaceae</taxon>
        <taxon>Pythium</taxon>
    </lineage>
</organism>
<dbReference type="PANTHER" id="PTHR14920:SF0">
    <property type="entry name" value="WD REPEAT DOMAIN 19"/>
    <property type="match status" value="1"/>
</dbReference>
<reference evidence="12" key="1">
    <citation type="submission" date="2019-03" db="EMBL/GenBank/DDBJ databases">
        <title>Long read genome sequence of the mycoparasitic Pythium oligandrum ATCC 38472 isolated from sugarbeet rhizosphere.</title>
        <authorList>
            <person name="Gaulin E."/>
        </authorList>
    </citation>
    <scope>NUCLEOTIDE SEQUENCE</scope>
    <source>
        <strain evidence="12">ATCC 38472_TT</strain>
    </source>
</reference>
<feature type="domain" description="IFT80/172/WDR35 TPR" evidence="9">
    <location>
        <begin position="707"/>
        <end position="796"/>
    </location>
</feature>
<protein>
    <recommendedName>
        <fullName evidence="14">WD repeat-containing protein 19</fullName>
    </recommendedName>
</protein>
<dbReference type="EMBL" id="SPLM01000108">
    <property type="protein sequence ID" value="TMW60429.1"/>
    <property type="molecule type" value="Genomic_DNA"/>
</dbReference>
<evidence type="ECO:0000259" key="9">
    <source>
        <dbReference type="Pfam" id="PF23387"/>
    </source>
</evidence>
<dbReference type="PANTHER" id="PTHR14920">
    <property type="entry name" value="OSMOTIC AVOIDANCE ABNORMAL PROTEIN 1/WD REPEAT MEMBRANE PROTEIN"/>
    <property type="match status" value="1"/>
</dbReference>
<dbReference type="FunFam" id="2.130.10.10:FF:000242">
    <property type="entry name" value="WD repeat domain 19, isoform CRA_a"/>
    <property type="match status" value="1"/>
</dbReference>
<keyword evidence="2" id="KW-0853">WD repeat</keyword>
<dbReference type="GO" id="GO:0030991">
    <property type="term" value="C:intraciliary transport particle A"/>
    <property type="evidence" value="ECO:0007669"/>
    <property type="project" value="TreeGrafter"/>
</dbReference>
<evidence type="ECO:0000256" key="2">
    <source>
        <dbReference type="ARBA" id="ARBA00022574"/>
    </source>
</evidence>
<dbReference type="InterPro" id="IPR040379">
    <property type="entry name" value="WDR19/dyf-2"/>
</dbReference>
<dbReference type="GO" id="GO:0035721">
    <property type="term" value="P:intraciliary retrograde transport"/>
    <property type="evidence" value="ECO:0007669"/>
    <property type="project" value="InterPro"/>
</dbReference>
<dbReference type="InterPro" id="IPR015943">
    <property type="entry name" value="WD40/YVTN_repeat-like_dom_sf"/>
</dbReference>
<keyword evidence="5" id="KW-0969">Cilium</keyword>
<feature type="domain" description="WDR19 WD40 repeat" evidence="8">
    <location>
        <begin position="361"/>
        <end position="662"/>
    </location>
</feature>
<evidence type="ECO:0000313" key="12">
    <source>
        <dbReference type="EMBL" id="TMW60429.1"/>
    </source>
</evidence>
<dbReference type="Pfam" id="PF23389">
    <property type="entry name" value="Beta-prop_WDR19_1st"/>
    <property type="match status" value="1"/>
</dbReference>
<keyword evidence="6" id="KW-0966">Cell projection</keyword>
<dbReference type="InterPro" id="IPR039468">
    <property type="entry name" value="WDR19_WD40_rpt"/>
</dbReference>